<proteinExistence type="predicted"/>
<reference evidence="2 3" key="1">
    <citation type="journal article" date="2013" name="Proc. Natl. Acad. Sci. U.S.A.">
        <title>Fine-scale variation in meiotic recombination in Mimulus inferred from population shotgun sequencing.</title>
        <authorList>
            <person name="Hellsten U."/>
            <person name="Wright K.M."/>
            <person name="Jenkins J."/>
            <person name="Shu S."/>
            <person name="Yuan Y."/>
            <person name="Wessler S.R."/>
            <person name="Schmutz J."/>
            <person name="Willis J.H."/>
            <person name="Rokhsar D.S."/>
        </authorList>
    </citation>
    <scope>NUCLEOTIDE SEQUENCE [LARGE SCALE GENOMIC DNA]</scope>
    <source>
        <strain evidence="3">cv. DUN x IM62</strain>
    </source>
</reference>
<keyword evidence="1" id="KW-0472">Membrane</keyword>
<dbReference type="EMBL" id="KI632337">
    <property type="protein sequence ID" value="EYU18226.1"/>
    <property type="molecule type" value="Genomic_DNA"/>
</dbReference>
<sequence length="158" mass="18107">MGWKLLCNSTKSLKPDELWEPKRVYFLLPYSLFETNVSPLYFAPTARKLASVAQKGTSKSKSCNHKLPASSDRVFSDKSNNIGVEMGNGEVFLGTKKCSKSRSWSSVLATIREKSFDSRSESELKESIQFKLMYSARGVLFVFFFFFFFFFLFCFVLS</sequence>
<keyword evidence="3" id="KW-1185">Reference proteome</keyword>
<dbReference type="AlphaFoldDB" id="A0A022PR44"/>
<keyword evidence="1" id="KW-0812">Transmembrane</keyword>
<name>A0A022PR44_ERYGU</name>
<evidence type="ECO:0000313" key="2">
    <source>
        <dbReference type="EMBL" id="EYU18226.1"/>
    </source>
</evidence>
<organism evidence="2 3">
    <name type="scientific">Erythranthe guttata</name>
    <name type="common">Yellow monkey flower</name>
    <name type="synonym">Mimulus guttatus</name>
    <dbReference type="NCBI Taxonomy" id="4155"/>
    <lineage>
        <taxon>Eukaryota</taxon>
        <taxon>Viridiplantae</taxon>
        <taxon>Streptophyta</taxon>
        <taxon>Embryophyta</taxon>
        <taxon>Tracheophyta</taxon>
        <taxon>Spermatophyta</taxon>
        <taxon>Magnoliopsida</taxon>
        <taxon>eudicotyledons</taxon>
        <taxon>Gunneridae</taxon>
        <taxon>Pentapetalae</taxon>
        <taxon>asterids</taxon>
        <taxon>lamiids</taxon>
        <taxon>Lamiales</taxon>
        <taxon>Phrymaceae</taxon>
        <taxon>Erythranthe</taxon>
    </lineage>
</organism>
<dbReference type="Proteomes" id="UP000030748">
    <property type="component" value="Unassembled WGS sequence"/>
</dbReference>
<feature type="transmembrane region" description="Helical" evidence="1">
    <location>
        <begin position="138"/>
        <end position="157"/>
    </location>
</feature>
<accession>A0A022PR44</accession>
<evidence type="ECO:0000256" key="1">
    <source>
        <dbReference type="SAM" id="Phobius"/>
    </source>
</evidence>
<protein>
    <submittedName>
        <fullName evidence="2">Uncharacterized protein</fullName>
    </submittedName>
</protein>
<keyword evidence="1" id="KW-1133">Transmembrane helix</keyword>
<gene>
    <name evidence="2" type="ORF">MIMGU_mgv1a015431mg</name>
</gene>
<evidence type="ECO:0000313" key="3">
    <source>
        <dbReference type="Proteomes" id="UP000030748"/>
    </source>
</evidence>